<reference evidence="1" key="1">
    <citation type="journal article" date="2021" name="Nat. Microbiol.">
        <title>Cocultivation of an ultrasmall environmental parasitic bacterium with lytic ability against bacteria associated with wastewater foams.</title>
        <authorList>
            <person name="Batinovic S."/>
            <person name="Rose J.J.A."/>
            <person name="Ratcliffe J."/>
            <person name="Seviour R.J."/>
            <person name="Petrovski S."/>
        </authorList>
    </citation>
    <scope>NUCLEOTIDE SEQUENCE</scope>
    <source>
        <strain evidence="1">CON44</strain>
    </source>
</reference>
<accession>A0A857KY22</accession>
<dbReference type="Pfam" id="PF09957">
    <property type="entry name" value="VapB_antitoxin"/>
    <property type="match status" value="1"/>
</dbReference>
<sequence length="61" mass="6509">MAKWLIDLDDELLAAAQRELHTSSASETVNAALKNVAAIAARARQIDWLSQGGLAEHAAPQ</sequence>
<dbReference type="RefSeq" id="WP_005183307.1">
    <property type="nucleotide sequence ID" value="NZ_CP045804.1"/>
</dbReference>
<evidence type="ECO:0000313" key="1">
    <source>
        <dbReference type="EMBL" id="QHN39611.1"/>
    </source>
</evidence>
<name>A0A857KY22_9ACTN</name>
<proteinExistence type="predicted"/>
<organism evidence="1">
    <name type="scientific">Gordonia amarae</name>
    <dbReference type="NCBI Taxonomy" id="36821"/>
    <lineage>
        <taxon>Bacteria</taxon>
        <taxon>Bacillati</taxon>
        <taxon>Actinomycetota</taxon>
        <taxon>Actinomycetes</taxon>
        <taxon>Mycobacteriales</taxon>
        <taxon>Gordoniaceae</taxon>
        <taxon>Gordonia</taxon>
    </lineage>
</organism>
<dbReference type="AlphaFoldDB" id="A0A857KY22"/>
<protein>
    <submittedName>
        <fullName evidence="1">DUF2191 domain-containing protein</fullName>
    </submittedName>
</protein>
<dbReference type="EMBL" id="CP045810">
    <property type="protein sequence ID" value="QHN39611.1"/>
    <property type="molecule type" value="Genomic_DNA"/>
</dbReference>
<gene>
    <name evidence="1" type="ORF">GII30_10960</name>
</gene>
<dbReference type="InterPro" id="IPR019239">
    <property type="entry name" value="VapB_antitoxin"/>
</dbReference>